<sequence>MPNFSEMPDLNYLWAAVVAYVLAGSLAIIGVLLRKRPERTVLTLMALGVALHTVAIAMRWERLGHGPFVTMFEILSSNVWSLMLAFTLAYWRLPSVRPIAAVVMPILFTMMGWLMTTSPGETHLPPTYHTVWLFIHIGFGKVFLGAVLVAVGLSGVILLRPTAFGQSRFQRLPDNERLSELAFRCMAIGLVFETLMLIAGSIWAQDAWGRYWDWDPLETWSFITWLMVASSLHTRVTFRLSPRIWSLLVLTVFVLAFLTFFGVPFISTSPHKGAV</sequence>
<evidence type="ECO:0000256" key="1">
    <source>
        <dbReference type="ARBA" id="ARBA00004141"/>
    </source>
</evidence>
<feature type="transmembrane region" description="Helical" evidence="6">
    <location>
        <begin position="72"/>
        <end position="91"/>
    </location>
</feature>
<dbReference type="KEGG" id="doe:DENOEST_0557"/>
<feature type="transmembrane region" description="Helical" evidence="6">
    <location>
        <begin position="245"/>
        <end position="266"/>
    </location>
</feature>
<keyword evidence="3" id="KW-0201">Cytochrome c-type biogenesis</keyword>
<feature type="transmembrane region" description="Helical" evidence="6">
    <location>
        <begin position="135"/>
        <end position="160"/>
    </location>
</feature>
<feature type="transmembrane region" description="Helical" evidence="6">
    <location>
        <begin position="98"/>
        <end position="115"/>
    </location>
</feature>
<dbReference type="EMBL" id="LR778301">
    <property type="protein sequence ID" value="CAB1367722.1"/>
    <property type="molecule type" value="Genomic_DNA"/>
</dbReference>
<protein>
    <recommendedName>
        <fullName evidence="7">Cytochrome c assembly protein domain-containing protein</fullName>
    </recommendedName>
</protein>
<comment type="subcellular location">
    <subcellularLocation>
        <location evidence="1">Membrane</location>
        <topology evidence="1">Multi-pass membrane protein</topology>
    </subcellularLocation>
</comment>
<feature type="transmembrane region" description="Helical" evidence="6">
    <location>
        <begin position="40"/>
        <end position="60"/>
    </location>
</feature>
<evidence type="ECO:0000256" key="2">
    <source>
        <dbReference type="ARBA" id="ARBA00022692"/>
    </source>
</evidence>
<keyword evidence="2 6" id="KW-0812">Transmembrane</keyword>
<accession>A0A6S6XY08</accession>
<reference evidence="8 9" key="1">
    <citation type="submission" date="2020-03" db="EMBL/GenBank/DDBJ databases">
        <authorList>
            <consortium name="Genoscope - CEA"/>
            <person name="William W."/>
        </authorList>
    </citation>
    <scope>NUCLEOTIDE SEQUENCE [LARGE SCALE GENOMIC DNA]</scope>
    <source>
        <strain evidence="9">DSM 16959</strain>
    </source>
</reference>
<organism evidence="8 9">
    <name type="scientific">Denitratisoma oestradiolicum</name>
    <dbReference type="NCBI Taxonomy" id="311182"/>
    <lineage>
        <taxon>Bacteria</taxon>
        <taxon>Pseudomonadati</taxon>
        <taxon>Pseudomonadota</taxon>
        <taxon>Betaproteobacteria</taxon>
        <taxon>Nitrosomonadales</taxon>
        <taxon>Sterolibacteriaceae</taxon>
        <taxon>Denitratisoma</taxon>
    </lineage>
</organism>
<dbReference type="GO" id="GO:0020037">
    <property type="term" value="F:heme binding"/>
    <property type="evidence" value="ECO:0007669"/>
    <property type="project" value="InterPro"/>
</dbReference>
<dbReference type="GO" id="GO:0017004">
    <property type="term" value="P:cytochrome complex assembly"/>
    <property type="evidence" value="ECO:0007669"/>
    <property type="project" value="UniProtKB-KW"/>
</dbReference>
<evidence type="ECO:0000256" key="4">
    <source>
        <dbReference type="ARBA" id="ARBA00022989"/>
    </source>
</evidence>
<keyword evidence="5 6" id="KW-0472">Membrane</keyword>
<dbReference type="InterPro" id="IPR045062">
    <property type="entry name" value="Cyt_c_biogenesis_CcsA/CcmC"/>
</dbReference>
<evidence type="ECO:0000256" key="3">
    <source>
        <dbReference type="ARBA" id="ARBA00022748"/>
    </source>
</evidence>
<evidence type="ECO:0000259" key="7">
    <source>
        <dbReference type="Pfam" id="PF01578"/>
    </source>
</evidence>
<gene>
    <name evidence="8" type="ORF">DENOEST_0557</name>
</gene>
<dbReference type="PANTHER" id="PTHR30071">
    <property type="entry name" value="HEME EXPORTER PROTEIN C"/>
    <property type="match status" value="1"/>
</dbReference>
<feature type="transmembrane region" description="Helical" evidence="6">
    <location>
        <begin position="181"/>
        <end position="204"/>
    </location>
</feature>
<dbReference type="InterPro" id="IPR002541">
    <property type="entry name" value="Cyt_c_assembly"/>
</dbReference>
<name>A0A6S6XY08_9PROT</name>
<evidence type="ECO:0000256" key="6">
    <source>
        <dbReference type="SAM" id="Phobius"/>
    </source>
</evidence>
<feature type="transmembrane region" description="Helical" evidence="6">
    <location>
        <begin position="219"/>
        <end position="238"/>
    </location>
</feature>
<evidence type="ECO:0000313" key="8">
    <source>
        <dbReference type="EMBL" id="CAB1367722.1"/>
    </source>
</evidence>
<dbReference type="GO" id="GO:0005886">
    <property type="term" value="C:plasma membrane"/>
    <property type="evidence" value="ECO:0007669"/>
    <property type="project" value="TreeGrafter"/>
</dbReference>
<feature type="transmembrane region" description="Helical" evidence="6">
    <location>
        <begin position="12"/>
        <end position="33"/>
    </location>
</feature>
<evidence type="ECO:0000256" key="5">
    <source>
        <dbReference type="ARBA" id="ARBA00023136"/>
    </source>
</evidence>
<dbReference type="Pfam" id="PF01578">
    <property type="entry name" value="Cytochrom_C_asm"/>
    <property type="match status" value="1"/>
</dbReference>
<dbReference type="PANTHER" id="PTHR30071:SF1">
    <property type="entry name" value="CYTOCHROME B_B6 PROTEIN-RELATED"/>
    <property type="match status" value="1"/>
</dbReference>
<keyword evidence="9" id="KW-1185">Reference proteome</keyword>
<proteinExistence type="predicted"/>
<dbReference type="Proteomes" id="UP000515733">
    <property type="component" value="Chromosome"/>
</dbReference>
<keyword evidence="4 6" id="KW-1133">Transmembrane helix</keyword>
<evidence type="ECO:0000313" key="9">
    <source>
        <dbReference type="Proteomes" id="UP000515733"/>
    </source>
</evidence>
<feature type="domain" description="Cytochrome c assembly protein" evidence="7">
    <location>
        <begin position="64"/>
        <end position="267"/>
    </location>
</feature>
<dbReference type="AlphaFoldDB" id="A0A6S6XY08"/>